<feature type="transmembrane region" description="Helical" evidence="9">
    <location>
        <begin position="151"/>
        <end position="168"/>
    </location>
</feature>
<keyword evidence="4 9" id="KW-0812">Transmembrane</keyword>
<evidence type="ECO:0000313" key="10">
    <source>
        <dbReference type="EMBL" id="GAO50761.1"/>
    </source>
</evidence>
<name>A0A0E9NM33_SAICN</name>
<feature type="transmembrane region" description="Helical" evidence="9">
    <location>
        <begin position="90"/>
        <end position="109"/>
    </location>
</feature>
<dbReference type="SUPFAM" id="SSF103473">
    <property type="entry name" value="MFS general substrate transporter"/>
    <property type="match status" value="1"/>
</dbReference>
<keyword evidence="5 9" id="KW-1133">Transmembrane helix</keyword>
<feature type="transmembrane region" description="Helical" evidence="9">
    <location>
        <begin position="570"/>
        <end position="588"/>
    </location>
</feature>
<dbReference type="STRING" id="698492.A0A0E9NM33"/>
<dbReference type="InterPro" id="IPR036259">
    <property type="entry name" value="MFS_trans_sf"/>
</dbReference>
<keyword evidence="11" id="KW-1185">Reference proteome</keyword>
<evidence type="ECO:0000256" key="1">
    <source>
        <dbReference type="ARBA" id="ARBA00004141"/>
    </source>
</evidence>
<sequence length="626" mass="68315">MDLDQALARTPSYGSISSTVSSDRVSLMSKMSRDPLQESDDKSVTAVGNELSRTETRGSRGVRRVSGEETQAGVKKVEVINKYWTKQSLWIAYGSIFLLAFITSLESQTTYTFTRIATSSFSAHSLISSVGVISNILLAVIKPPMAKLSDVFGRTEAFAVSLILYVIGDAQMAGSGSVGTYASAQLFFTAGGTGIQILQQIIIADTSSLLNRALLSSIPDFPYLVTVWMGPPIAQAFLDHSSWRWGYGVWCVIVPAVAAPLILSLWYNQRKAKKDGILEAREWRGWKHLASDLDLVGVLLLVTGLTLVLLPLTLAGGTNSSWNSHSIITMLAVGGICLALFIPWEIYVAKHPCVPFYMMRDRTVLASTFSGFFFFMAYYVFNEYFTSYLQVARYASPAASTRISEVFSFASTVSSITTGLLIKYTKRYKVWGWVSIPIYLLGLGLMVHFRGPESSTALVVMTQVLTGVGGGSYAVAAQLAVQANVKRGEVGIATALYLTLTSVGGAVGAAISGAIWTQRLPDYLRQELPLASLDDLPRIYNDFVYAAALPRGSEARDGTIRAYTRVMRDLTVASTVCAVPMLVLWVWVRDLGVSREVREMEEGRKSMEEGEVERGDEMVVSGNSIV</sequence>
<evidence type="ECO:0000256" key="8">
    <source>
        <dbReference type="SAM" id="MobiDB-lite"/>
    </source>
</evidence>
<protein>
    <recommendedName>
        <fullName evidence="12">Major facilitator superfamily (MFS) profile domain-containing protein</fullName>
    </recommendedName>
</protein>
<reference evidence="10 11" key="2">
    <citation type="journal article" date="2014" name="J. Gen. Appl. Microbiol.">
        <title>The early diverging ascomycetous budding yeast Saitoella complicata has three histone deacetylases belonging to the Clr6, Hos2, and Rpd3 lineages.</title>
        <authorList>
            <person name="Nishida H."/>
            <person name="Matsumoto T."/>
            <person name="Kondo S."/>
            <person name="Hamamoto M."/>
            <person name="Yoshikawa H."/>
        </authorList>
    </citation>
    <scope>NUCLEOTIDE SEQUENCE [LARGE SCALE GENOMIC DNA]</scope>
    <source>
        <strain evidence="10 11">NRRL Y-17804</strain>
    </source>
</reference>
<evidence type="ECO:0000256" key="6">
    <source>
        <dbReference type="ARBA" id="ARBA00023065"/>
    </source>
</evidence>
<gene>
    <name evidence="10" type="ORF">G7K_4882-t1</name>
</gene>
<evidence type="ECO:0000256" key="5">
    <source>
        <dbReference type="ARBA" id="ARBA00022989"/>
    </source>
</evidence>
<dbReference type="Pfam" id="PF07690">
    <property type="entry name" value="MFS_1"/>
    <property type="match status" value="1"/>
</dbReference>
<evidence type="ECO:0000313" key="11">
    <source>
        <dbReference type="Proteomes" id="UP000033140"/>
    </source>
</evidence>
<evidence type="ECO:0000256" key="3">
    <source>
        <dbReference type="ARBA" id="ARBA00022448"/>
    </source>
</evidence>
<feature type="region of interest" description="Disordered" evidence="8">
    <location>
        <begin position="29"/>
        <end position="67"/>
    </location>
</feature>
<evidence type="ECO:0000256" key="7">
    <source>
        <dbReference type="ARBA" id="ARBA00023136"/>
    </source>
</evidence>
<feature type="transmembrane region" description="Helical" evidence="9">
    <location>
        <begin position="363"/>
        <end position="381"/>
    </location>
</feature>
<feature type="compositionally biased region" description="Basic and acidic residues" evidence="8">
    <location>
        <begin position="31"/>
        <end position="43"/>
    </location>
</feature>
<dbReference type="AlphaFoldDB" id="A0A0E9NM33"/>
<feature type="transmembrane region" description="Helical" evidence="9">
    <location>
        <begin position="289"/>
        <end position="310"/>
    </location>
</feature>
<evidence type="ECO:0000256" key="2">
    <source>
        <dbReference type="ARBA" id="ARBA00008335"/>
    </source>
</evidence>
<dbReference type="GO" id="GO:0015343">
    <property type="term" value="F:siderophore-iron transmembrane transporter activity"/>
    <property type="evidence" value="ECO:0007669"/>
    <property type="project" value="TreeGrafter"/>
</dbReference>
<dbReference type="Proteomes" id="UP000033140">
    <property type="component" value="Unassembled WGS sequence"/>
</dbReference>
<proteinExistence type="inferred from homology"/>
<evidence type="ECO:0000256" key="4">
    <source>
        <dbReference type="ARBA" id="ARBA00022692"/>
    </source>
</evidence>
<feature type="transmembrane region" description="Helical" evidence="9">
    <location>
        <begin position="322"/>
        <end position="342"/>
    </location>
</feature>
<feature type="transmembrane region" description="Helical" evidence="9">
    <location>
        <begin position="495"/>
        <end position="516"/>
    </location>
</feature>
<comment type="subcellular location">
    <subcellularLocation>
        <location evidence="1">Membrane</location>
        <topology evidence="1">Multi-pass membrane protein</topology>
    </subcellularLocation>
</comment>
<dbReference type="EMBL" id="BACD03000036">
    <property type="protein sequence ID" value="GAO50761.1"/>
    <property type="molecule type" value="Genomic_DNA"/>
</dbReference>
<keyword evidence="7 9" id="KW-0472">Membrane</keyword>
<dbReference type="Gene3D" id="1.20.1250.20">
    <property type="entry name" value="MFS general substrate transporter like domains"/>
    <property type="match status" value="2"/>
</dbReference>
<dbReference type="InterPro" id="IPR011701">
    <property type="entry name" value="MFS"/>
</dbReference>
<dbReference type="PANTHER" id="PTHR23501:SF87">
    <property type="entry name" value="SIDEROPHORE IRON TRANSPORTER 2"/>
    <property type="match status" value="1"/>
</dbReference>
<feature type="transmembrane region" description="Helical" evidence="9">
    <location>
        <begin position="247"/>
        <end position="268"/>
    </location>
</feature>
<reference evidence="10 11" key="3">
    <citation type="journal article" date="2015" name="Genome Announc.">
        <title>Draft Genome Sequence of the Archiascomycetous Yeast Saitoella complicata.</title>
        <authorList>
            <person name="Yamauchi K."/>
            <person name="Kondo S."/>
            <person name="Hamamoto M."/>
            <person name="Takahashi Y."/>
            <person name="Ogura Y."/>
            <person name="Hayashi T."/>
            <person name="Nishida H."/>
        </authorList>
    </citation>
    <scope>NUCLEOTIDE SEQUENCE [LARGE SCALE GENOMIC DNA]</scope>
    <source>
        <strain evidence="10 11">NRRL Y-17804</strain>
    </source>
</reference>
<organism evidence="10 11">
    <name type="scientific">Saitoella complicata (strain BCRC 22490 / CBS 7301 / JCM 7358 / NBRC 10748 / NRRL Y-17804)</name>
    <dbReference type="NCBI Taxonomy" id="698492"/>
    <lineage>
        <taxon>Eukaryota</taxon>
        <taxon>Fungi</taxon>
        <taxon>Dikarya</taxon>
        <taxon>Ascomycota</taxon>
        <taxon>Taphrinomycotina</taxon>
        <taxon>Taphrinomycotina incertae sedis</taxon>
        <taxon>Saitoella</taxon>
    </lineage>
</organism>
<dbReference type="GO" id="GO:0005886">
    <property type="term" value="C:plasma membrane"/>
    <property type="evidence" value="ECO:0007669"/>
    <property type="project" value="TreeGrafter"/>
</dbReference>
<dbReference type="OMA" id="PWKGKGL"/>
<feature type="transmembrane region" description="Helical" evidence="9">
    <location>
        <begin position="121"/>
        <end position="139"/>
    </location>
</feature>
<dbReference type="PANTHER" id="PTHR23501">
    <property type="entry name" value="MAJOR FACILITATOR SUPERFAMILY"/>
    <property type="match status" value="1"/>
</dbReference>
<evidence type="ECO:0000256" key="9">
    <source>
        <dbReference type="SAM" id="Phobius"/>
    </source>
</evidence>
<keyword evidence="6" id="KW-0406">Ion transport</keyword>
<feature type="transmembrane region" description="Helical" evidence="9">
    <location>
        <begin position="430"/>
        <end position="449"/>
    </location>
</feature>
<accession>A0A0E9NM33</accession>
<comment type="similarity">
    <text evidence="2">Belongs to the major facilitator superfamily.</text>
</comment>
<evidence type="ECO:0008006" key="12">
    <source>
        <dbReference type="Google" id="ProtNLM"/>
    </source>
</evidence>
<keyword evidence="3" id="KW-0813">Transport</keyword>
<feature type="transmembrane region" description="Helical" evidence="9">
    <location>
        <begin position="456"/>
        <end position="475"/>
    </location>
</feature>
<comment type="caution">
    <text evidence="10">The sequence shown here is derived from an EMBL/GenBank/DDBJ whole genome shotgun (WGS) entry which is preliminary data.</text>
</comment>
<reference evidence="10 11" key="1">
    <citation type="journal article" date="2011" name="J. Gen. Appl. Microbiol.">
        <title>Draft genome sequencing of the enigmatic yeast Saitoella complicata.</title>
        <authorList>
            <person name="Nishida H."/>
            <person name="Hamamoto M."/>
            <person name="Sugiyama J."/>
        </authorList>
    </citation>
    <scope>NUCLEOTIDE SEQUENCE [LARGE SCALE GENOMIC DNA]</scope>
    <source>
        <strain evidence="10 11">NRRL Y-17804</strain>
    </source>
</reference>
<dbReference type="FunFam" id="1.20.1250.20:FF:000197">
    <property type="entry name" value="Siderophore iron transporter 1"/>
    <property type="match status" value="1"/>
</dbReference>